<evidence type="ECO:0000256" key="1">
    <source>
        <dbReference type="SAM" id="Coils"/>
    </source>
</evidence>
<organism evidence="3 4">
    <name type="scientific">Podospora fimiseda</name>
    <dbReference type="NCBI Taxonomy" id="252190"/>
    <lineage>
        <taxon>Eukaryota</taxon>
        <taxon>Fungi</taxon>
        <taxon>Dikarya</taxon>
        <taxon>Ascomycota</taxon>
        <taxon>Pezizomycotina</taxon>
        <taxon>Sordariomycetes</taxon>
        <taxon>Sordariomycetidae</taxon>
        <taxon>Sordariales</taxon>
        <taxon>Podosporaceae</taxon>
        <taxon>Podospora</taxon>
    </lineage>
</organism>
<dbReference type="Pfam" id="PF10253">
    <property type="entry name" value="PRCC"/>
    <property type="match status" value="1"/>
</dbReference>
<dbReference type="PANTHER" id="PTHR13621:SF2">
    <property type="entry name" value="PROLINE-RICH PROTEIN PRCC"/>
    <property type="match status" value="1"/>
</dbReference>
<reference evidence="3" key="1">
    <citation type="journal article" date="2023" name="Mol. Phylogenet. Evol.">
        <title>Genome-scale phylogeny and comparative genomics of the fungal order Sordariales.</title>
        <authorList>
            <person name="Hensen N."/>
            <person name="Bonometti L."/>
            <person name="Westerberg I."/>
            <person name="Brannstrom I.O."/>
            <person name="Guillou S."/>
            <person name="Cros-Aarteil S."/>
            <person name="Calhoun S."/>
            <person name="Haridas S."/>
            <person name="Kuo A."/>
            <person name="Mondo S."/>
            <person name="Pangilinan J."/>
            <person name="Riley R."/>
            <person name="LaButti K."/>
            <person name="Andreopoulos B."/>
            <person name="Lipzen A."/>
            <person name="Chen C."/>
            <person name="Yan M."/>
            <person name="Daum C."/>
            <person name="Ng V."/>
            <person name="Clum A."/>
            <person name="Steindorff A."/>
            <person name="Ohm R.A."/>
            <person name="Martin F."/>
            <person name="Silar P."/>
            <person name="Natvig D.O."/>
            <person name="Lalanne C."/>
            <person name="Gautier V."/>
            <person name="Ament-Velasquez S.L."/>
            <person name="Kruys A."/>
            <person name="Hutchinson M.I."/>
            <person name="Powell A.J."/>
            <person name="Barry K."/>
            <person name="Miller A.N."/>
            <person name="Grigoriev I.V."/>
            <person name="Debuchy R."/>
            <person name="Gladieux P."/>
            <person name="Hiltunen Thoren M."/>
            <person name="Johannesson H."/>
        </authorList>
    </citation>
    <scope>NUCLEOTIDE SEQUENCE</scope>
    <source>
        <strain evidence="3">CBS 990.96</strain>
    </source>
</reference>
<feature type="region of interest" description="Disordered" evidence="2">
    <location>
        <begin position="52"/>
        <end position="284"/>
    </location>
</feature>
<reference evidence="3" key="2">
    <citation type="submission" date="2023-05" db="EMBL/GenBank/DDBJ databases">
        <authorList>
            <consortium name="Lawrence Berkeley National Laboratory"/>
            <person name="Steindorff A."/>
            <person name="Hensen N."/>
            <person name="Bonometti L."/>
            <person name="Westerberg I."/>
            <person name="Brannstrom I.O."/>
            <person name="Guillou S."/>
            <person name="Cros-Aarteil S."/>
            <person name="Calhoun S."/>
            <person name="Haridas S."/>
            <person name="Kuo A."/>
            <person name="Mondo S."/>
            <person name="Pangilinan J."/>
            <person name="Riley R."/>
            <person name="Labutti K."/>
            <person name="Andreopoulos B."/>
            <person name="Lipzen A."/>
            <person name="Chen C."/>
            <person name="Yanf M."/>
            <person name="Daum C."/>
            <person name="Ng V."/>
            <person name="Clum A."/>
            <person name="Ohm R."/>
            <person name="Martin F."/>
            <person name="Silar P."/>
            <person name="Natvig D."/>
            <person name="Lalanne C."/>
            <person name="Gautier V."/>
            <person name="Ament-Velasquez S.L."/>
            <person name="Kruys A."/>
            <person name="Hutchinson M.I."/>
            <person name="Powell A.J."/>
            <person name="Barry K."/>
            <person name="Miller A.N."/>
            <person name="Grigoriev I.V."/>
            <person name="Debuchy R."/>
            <person name="Gladieux P."/>
            <person name="Thoren M.H."/>
            <person name="Johannesson H."/>
        </authorList>
    </citation>
    <scope>NUCLEOTIDE SEQUENCE</scope>
    <source>
        <strain evidence="3">CBS 990.96</strain>
    </source>
</reference>
<feature type="compositionally biased region" description="Basic residues" evidence="2">
    <location>
        <begin position="188"/>
        <end position="200"/>
    </location>
</feature>
<accession>A0AAN7H306</accession>
<dbReference type="EMBL" id="MU865328">
    <property type="protein sequence ID" value="KAK4227675.1"/>
    <property type="molecule type" value="Genomic_DNA"/>
</dbReference>
<feature type="compositionally biased region" description="Low complexity" evidence="2">
    <location>
        <begin position="269"/>
        <end position="284"/>
    </location>
</feature>
<dbReference type="GO" id="GO:0005634">
    <property type="term" value="C:nucleus"/>
    <property type="evidence" value="ECO:0007669"/>
    <property type="project" value="TreeGrafter"/>
</dbReference>
<comment type="caution">
    <text evidence="3">The sequence shown here is derived from an EMBL/GenBank/DDBJ whole genome shotgun (WGS) entry which is preliminary data.</text>
</comment>
<feature type="coiled-coil region" evidence="1">
    <location>
        <begin position="343"/>
        <end position="370"/>
    </location>
</feature>
<dbReference type="Proteomes" id="UP001301958">
    <property type="component" value="Unassembled WGS sequence"/>
</dbReference>
<protein>
    <submittedName>
        <fullName evidence="3">Mitotic checkpoint regulator, MAD2B-interacting-domain-containing protein</fullName>
    </submittedName>
</protein>
<gene>
    <name evidence="3" type="ORF">QBC38DRAFT_416280</name>
</gene>
<dbReference type="PANTHER" id="PTHR13621">
    <property type="entry name" value="PROLINE-RICH PROTEIN PRCC"/>
    <property type="match status" value="1"/>
</dbReference>
<sequence>MGLVDYGSDSDSDSAPPIQQQKFIAPATTTTTTKKPFQKLLDKGKIVVNLPTPSASASAADTPEDDQPPAKRAKTGNGGSRFSSFGSFLPPPKKTGAIATSSSRPTGSGSAPARGISLKTGAEPAFVRNNPSDNINWDEDEKDSAPKSSSTLNLPPPKKAPSIPEGQKPESEVKLVGKPLMFKPLSVTRRKTTTTVKKKATPTSSTTTSTSTPEPPKKQISLFSIEDDTFPTPAPPTTTSSTYEPIFSIDPTPEEPDNFTAPYPPPEPIQSQSQPQSLSSIADSLSASARRELFGRNSSSSEIPADAKIINFNMEQEYAHNQQLRASGEQQVYNPVRSIAPGKHSLRQVVNMAQNNIDALEESFAKGRNNKREAGGRYGW</sequence>
<evidence type="ECO:0000256" key="2">
    <source>
        <dbReference type="SAM" id="MobiDB-lite"/>
    </source>
</evidence>
<proteinExistence type="predicted"/>
<dbReference type="InterPro" id="IPR018800">
    <property type="entry name" value="PRCC"/>
</dbReference>
<evidence type="ECO:0000313" key="4">
    <source>
        <dbReference type="Proteomes" id="UP001301958"/>
    </source>
</evidence>
<name>A0AAN7H306_9PEZI</name>
<feature type="region of interest" description="Disordered" evidence="2">
    <location>
        <begin position="1"/>
        <end position="37"/>
    </location>
</feature>
<keyword evidence="4" id="KW-1185">Reference proteome</keyword>
<dbReference type="AlphaFoldDB" id="A0AAN7H306"/>
<keyword evidence="1" id="KW-0175">Coiled coil</keyword>
<feature type="compositionally biased region" description="Low complexity" evidence="2">
    <location>
        <begin position="201"/>
        <end position="212"/>
    </location>
</feature>
<feature type="compositionally biased region" description="Polar residues" evidence="2">
    <location>
        <begin position="98"/>
        <end position="109"/>
    </location>
</feature>
<evidence type="ECO:0000313" key="3">
    <source>
        <dbReference type="EMBL" id="KAK4227675.1"/>
    </source>
</evidence>